<reference evidence="3 4" key="1">
    <citation type="submission" date="2021-04" db="EMBL/GenBank/DDBJ databases">
        <title>Pseudomonas boanensis sp. nov., a bacterium isolated from river water used for household purposes in Boane District, Mozambique.</title>
        <authorList>
            <person name="Nicklasson M."/>
            <person name="Martin-Rodriguez A.J."/>
            <person name="Thorell K."/>
            <person name="Neves L."/>
            <person name="Mussagy A."/>
            <person name="Rydberg H.A."/>
            <person name="Hernroth B."/>
            <person name="Svensson-Stadler L."/>
            <person name="Sjoling A."/>
        </authorList>
    </citation>
    <scope>NUCLEOTIDE SEQUENCE [LARGE SCALE GENOMIC DNA]</scope>
    <source>
        <strain evidence="3 4">DB1</strain>
    </source>
</reference>
<evidence type="ECO:0000313" key="4">
    <source>
        <dbReference type="Proteomes" id="UP001519667"/>
    </source>
</evidence>
<evidence type="ECO:0000313" key="3">
    <source>
        <dbReference type="EMBL" id="MBT8765252.1"/>
    </source>
</evidence>
<gene>
    <name evidence="3" type="ORF">J7302_03745</name>
</gene>
<dbReference type="Pfam" id="PF02311">
    <property type="entry name" value="AraC_binding"/>
    <property type="match status" value="1"/>
</dbReference>
<proteinExistence type="predicted"/>
<accession>A0ABS5XC33</accession>
<keyword evidence="1" id="KW-0238">DNA-binding</keyword>
<dbReference type="InterPro" id="IPR003313">
    <property type="entry name" value="AraC-bd"/>
</dbReference>
<evidence type="ECO:0000256" key="1">
    <source>
        <dbReference type="ARBA" id="ARBA00023125"/>
    </source>
</evidence>
<protein>
    <submittedName>
        <fullName evidence="3">AraC family ligand binding domain-containing protein</fullName>
    </submittedName>
</protein>
<sequence length="65" mass="7530">MEQISHILSSLPGVRLIDAEHHSFRCPRHFHLEYHLGLLVHGRQRYLHQGEKCQADARCWSPGSS</sequence>
<organism evidence="3 4">
    <name type="scientific">Metapseudomonas boanensis</name>
    <dbReference type="NCBI Taxonomy" id="2822138"/>
    <lineage>
        <taxon>Bacteria</taxon>
        <taxon>Pseudomonadati</taxon>
        <taxon>Pseudomonadota</taxon>
        <taxon>Gammaproteobacteria</taxon>
        <taxon>Pseudomonadales</taxon>
        <taxon>Pseudomonadaceae</taxon>
        <taxon>Metapseudomonas</taxon>
    </lineage>
</organism>
<name>A0ABS5XC33_9GAMM</name>
<dbReference type="Proteomes" id="UP001519667">
    <property type="component" value="Unassembled WGS sequence"/>
</dbReference>
<dbReference type="EMBL" id="JAGTIS010000001">
    <property type="protein sequence ID" value="MBT8765252.1"/>
    <property type="molecule type" value="Genomic_DNA"/>
</dbReference>
<keyword evidence="4" id="KW-1185">Reference proteome</keyword>
<evidence type="ECO:0000259" key="2">
    <source>
        <dbReference type="Pfam" id="PF02311"/>
    </source>
</evidence>
<feature type="domain" description="AraC-type arabinose-binding/dimerisation" evidence="2">
    <location>
        <begin position="12"/>
        <end position="55"/>
    </location>
</feature>
<comment type="caution">
    <text evidence="3">The sequence shown here is derived from an EMBL/GenBank/DDBJ whole genome shotgun (WGS) entry which is preliminary data.</text>
</comment>